<evidence type="ECO:0000256" key="4">
    <source>
        <dbReference type="ARBA" id="ARBA00022763"/>
    </source>
</evidence>
<keyword evidence="8" id="KW-0456">Lyase</keyword>
<dbReference type="GO" id="GO:0008233">
    <property type="term" value="F:peptidase activity"/>
    <property type="evidence" value="ECO:0007669"/>
    <property type="project" value="UniProtKB-KW"/>
</dbReference>
<sequence length="303" mass="34238">MCGRTACTLAPDDVCRACQFKDKQGKSFQPLWRDAPGSMQYYPSYNIAPGAHTPVLISSKHYEAELGEITPRIIQPMRWGLIPSWHKGAMAEKTYETNNCRAESMLQKQTYKVPLQKGQRCVVLSDGFFEWKRSKDSKQPYFIYFPQDPPPGSPDFKMGLSQDNADFKTANDNCNFQIKSKTMSVIKEEITTMTGIKGEIKTEHDQSSDAIDSKLKEVVIKKEIQDPIIDGNDPKSLPRLLTVAGVFDIWNPRDGSEPVFSYSVITVDASPAMSWIHDRMPAILTSDEEIEEWLDFGNVPITK</sequence>
<comment type="caution">
    <text evidence="12">The sequence shown here is derived from an EMBL/GenBank/DDBJ whole genome shotgun (WGS) entry which is preliminary data.</text>
</comment>
<reference evidence="12 13" key="1">
    <citation type="submission" date="2024-11" db="EMBL/GenBank/DDBJ databases">
        <title>Chromosome-level genome assembly of the freshwater bivalve Anodonta woodiana.</title>
        <authorList>
            <person name="Chen X."/>
        </authorList>
    </citation>
    <scope>NUCLEOTIDE SEQUENCE [LARGE SCALE GENOMIC DNA]</scope>
    <source>
        <strain evidence="12">MN2024</strain>
        <tissue evidence="12">Gills</tissue>
    </source>
</reference>
<keyword evidence="7" id="KW-0238">DNA-binding</keyword>
<evidence type="ECO:0000313" key="13">
    <source>
        <dbReference type="Proteomes" id="UP001634394"/>
    </source>
</evidence>
<evidence type="ECO:0000256" key="7">
    <source>
        <dbReference type="ARBA" id="ARBA00023125"/>
    </source>
</evidence>
<dbReference type="GO" id="GO:0006974">
    <property type="term" value="P:DNA damage response"/>
    <property type="evidence" value="ECO:0007669"/>
    <property type="project" value="UniProtKB-KW"/>
</dbReference>
<keyword evidence="13" id="KW-1185">Reference proteome</keyword>
<dbReference type="InterPro" id="IPR036590">
    <property type="entry name" value="SRAP-like"/>
</dbReference>
<dbReference type="SUPFAM" id="SSF143081">
    <property type="entry name" value="BB1717-like"/>
    <property type="match status" value="1"/>
</dbReference>
<dbReference type="Proteomes" id="UP001634394">
    <property type="component" value="Unassembled WGS sequence"/>
</dbReference>
<keyword evidence="5" id="KW-0378">Hydrolase</keyword>
<dbReference type="GO" id="GO:0016829">
    <property type="term" value="F:lyase activity"/>
    <property type="evidence" value="ECO:0007669"/>
    <property type="project" value="UniProtKB-KW"/>
</dbReference>
<dbReference type="GO" id="GO:0003677">
    <property type="term" value="F:DNA binding"/>
    <property type="evidence" value="ECO:0007669"/>
    <property type="project" value="UniProtKB-KW"/>
</dbReference>
<evidence type="ECO:0000256" key="11">
    <source>
        <dbReference type="ARBA" id="ARBA00031130"/>
    </source>
</evidence>
<evidence type="ECO:0000256" key="6">
    <source>
        <dbReference type="ARBA" id="ARBA00023124"/>
    </source>
</evidence>
<evidence type="ECO:0000313" key="12">
    <source>
        <dbReference type="EMBL" id="KAL3870523.1"/>
    </source>
</evidence>
<evidence type="ECO:0000256" key="8">
    <source>
        <dbReference type="ARBA" id="ARBA00023239"/>
    </source>
</evidence>
<dbReference type="AlphaFoldDB" id="A0ABD3WCP6"/>
<keyword evidence="4" id="KW-0227">DNA damage</keyword>
<feature type="non-terminal residue" evidence="12">
    <location>
        <position position="303"/>
    </location>
</feature>
<proteinExistence type="inferred from homology"/>
<evidence type="ECO:0000256" key="2">
    <source>
        <dbReference type="ARBA" id="ARBA00015888"/>
    </source>
</evidence>
<keyword evidence="3" id="KW-0645">Protease</keyword>
<evidence type="ECO:0000256" key="5">
    <source>
        <dbReference type="ARBA" id="ARBA00022801"/>
    </source>
</evidence>
<organism evidence="12 13">
    <name type="scientific">Sinanodonta woodiana</name>
    <name type="common">Chinese pond mussel</name>
    <name type="synonym">Anodonta woodiana</name>
    <dbReference type="NCBI Taxonomy" id="1069815"/>
    <lineage>
        <taxon>Eukaryota</taxon>
        <taxon>Metazoa</taxon>
        <taxon>Spiralia</taxon>
        <taxon>Lophotrochozoa</taxon>
        <taxon>Mollusca</taxon>
        <taxon>Bivalvia</taxon>
        <taxon>Autobranchia</taxon>
        <taxon>Heteroconchia</taxon>
        <taxon>Palaeoheterodonta</taxon>
        <taxon>Unionida</taxon>
        <taxon>Unionoidea</taxon>
        <taxon>Unionidae</taxon>
        <taxon>Unioninae</taxon>
        <taxon>Sinanodonta</taxon>
    </lineage>
</organism>
<evidence type="ECO:0000256" key="3">
    <source>
        <dbReference type="ARBA" id="ARBA00022670"/>
    </source>
</evidence>
<comment type="similarity">
    <text evidence="1">Belongs to the SOS response-associated peptidase family.</text>
</comment>
<protein>
    <recommendedName>
        <fullName evidence="2">Abasic site processing protein HMCES</fullName>
    </recommendedName>
    <alternativeName>
        <fullName evidence="9">Embryonic stem cell-specific 5-hydroxymethylcytosine-binding protein</fullName>
    </alternativeName>
    <alternativeName>
        <fullName evidence="10">Peptidase HMCES</fullName>
    </alternativeName>
    <alternativeName>
        <fullName evidence="11">SRAP domain-containing protein 1</fullName>
    </alternativeName>
</protein>
<dbReference type="InterPro" id="IPR003738">
    <property type="entry name" value="SRAP"/>
</dbReference>
<evidence type="ECO:0000256" key="1">
    <source>
        <dbReference type="ARBA" id="ARBA00008136"/>
    </source>
</evidence>
<dbReference type="Pfam" id="PF02586">
    <property type="entry name" value="SRAP"/>
    <property type="match status" value="2"/>
</dbReference>
<evidence type="ECO:0000256" key="10">
    <source>
        <dbReference type="ARBA" id="ARBA00030898"/>
    </source>
</evidence>
<dbReference type="Gene3D" id="3.90.1680.10">
    <property type="entry name" value="SOS response associated peptidase-like"/>
    <property type="match status" value="2"/>
</dbReference>
<accession>A0ABD3WCP6</accession>
<keyword evidence="6" id="KW-0190">Covalent protein-DNA linkage</keyword>
<dbReference type="PANTHER" id="PTHR13604:SF0">
    <property type="entry name" value="ABASIC SITE PROCESSING PROTEIN HMCES"/>
    <property type="match status" value="1"/>
</dbReference>
<evidence type="ECO:0000256" key="9">
    <source>
        <dbReference type="ARBA" id="ARBA00030390"/>
    </source>
</evidence>
<dbReference type="PANTHER" id="PTHR13604">
    <property type="entry name" value="DC12-RELATED"/>
    <property type="match status" value="1"/>
</dbReference>
<dbReference type="EMBL" id="JBJQND010000007">
    <property type="protein sequence ID" value="KAL3870523.1"/>
    <property type="molecule type" value="Genomic_DNA"/>
</dbReference>
<gene>
    <name evidence="12" type="ORF">ACJMK2_038578</name>
</gene>
<dbReference type="GO" id="GO:0006508">
    <property type="term" value="P:proteolysis"/>
    <property type="evidence" value="ECO:0007669"/>
    <property type="project" value="UniProtKB-KW"/>
</dbReference>
<name>A0ABD3WCP6_SINWO</name>